<dbReference type="GO" id="GO:0016020">
    <property type="term" value="C:membrane"/>
    <property type="evidence" value="ECO:0007669"/>
    <property type="project" value="InterPro"/>
</dbReference>
<keyword evidence="8" id="KW-1185">Reference proteome</keyword>
<protein>
    <submittedName>
        <fullName evidence="7">Efflux RND transporter periplasmic adaptor subunit</fullName>
    </submittedName>
</protein>
<evidence type="ECO:0000256" key="2">
    <source>
        <dbReference type="ARBA" id="ARBA00009477"/>
    </source>
</evidence>
<dbReference type="RefSeq" id="WP_094366370.1">
    <property type="nucleotide sequence ID" value="NZ_NOJY02000006.1"/>
</dbReference>
<evidence type="ECO:0000256" key="5">
    <source>
        <dbReference type="SAM" id="Phobius"/>
    </source>
</evidence>
<evidence type="ECO:0000259" key="6">
    <source>
        <dbReference type="Pfam" id="PF25975"/>
    </source>
</evidence>
<dbReference type="AlphaFoldDB" id="A0A371J771"/>
<comment type="subcellular location">
    <subcellularLocation>
        <location evidence="1">Cell envelope</location>
    </subcellularLocation>
</comment>
<comment type="caution">
    <text evidence="7">The sequence shown here is derived from an EMBL/GenBank/DDBJ whole genome shotgun (WGS) entry which is preliminary data.</text>
</comment>
<keyword evidence="3 4" id="KW-0175">Coiled coil</keyword>
<feature type="coiled-coil region" evidence="4">
    <location>
        <begin position="100"/>
        <end position="154"/>
    </location>
</feature>
<dbReference type="OrthoDB" id="9778236at2"/>
<dbReference type="InterPro" id="IPR058649">
    <property type="entry name" value="CzcB_C"/>
</dbReference>
<accession>A0A371J771</accession>
<dbReference type="GO" id="GO:0030313">
    <property type="term" value="C:cell envelope"/>
    <property type="evidence" value="ECO:0007669"/>
    <property type="project" value="UniProtKB-SubCell"/>
</dbReference>
<comment type="similarity">
    <text evidence="2">Belongs to the membrane fusion protein (MFP) (TC 8.A.1) family.</text>
</comment>
<feature type="domain" description="CzcB-like C-terminal circularly permuted SH3-like" evidence="6">
    <location>
        <begin position="278"/>
        <end position="331"/>
    </location>
</feature>
<dbReference type="NCBIfam" id="TIGR01730">
    <property type="entry name" value="RND_mfp"/>
    <property type="match status" value="1"/>
</dbReference>
<dbReference type="InterPro" id="IPR050465">
    <property type="entry name" value="UPF0194_transport"/>
</dbReference>
<keyword evidence="5" id="KW-0472">Membrane</keyword>
<name>A0A371J771_9FIRM</name>
<keyword evidence="5" id="KW-0812">Transmembrane</keyword>
<reference evidence="7 8" key="1">
    <citation type="journal article" date="2017" name="Genome Announc.">
        <title>Draft Genome Sequence of Romboutsia weinsteinii sp. nov. Strain CCRI-19649(T) Isolated from Surface Water.</title>
        <authorList>
            <person name="Maheux A.F."/>
            <person name="Boudreau D.K."/>
            <person name="Berube E."/>
            <person name="Boissinot M."/>
            <person name="Cantin P."/>
            <person name="Raymond F."/>
            <person name="Corbeil J."/>
            <person name="Omar R.F."/>
            <person name="Bergeron M.G."/>
        </authorList>
    </citation>
    <scope>NUCLEOTIDE SEQUENCE [LARGE SCALE GENOMIC DNA]</scope>
    <source>
        <strain evidence="7 8">CCRI-19649</strain>
    </source>
</reference>
<dbReference type="EMBL" id="NOJY02000006">
    <property type="protein sequence ID" value="RDY28517.1"/>
    <property type="molecule type" value="Genomic_DNA"/>
</dbReference>
<dbReference type="Gene3D" id="2.40.30.170">
    <property type="match status" value="1"/>
</dbReference>
<dbReference type="Gene3D" id="2.40.420.20">
    <property type="match status" value="1"/>
</dbReference>
<keyword evidence="5" id="KW-1133">Transmembrane helix</keyword>
<dbReference type="PANTHER" id="PTHR32347">
    <property type="entry name" value="EFFLUX SYSTEM COMPONENT YKNX-RELATED"/>
    <property type="match status" value="1"/>
</dbReference>
<dbReference type="Gene3D" id="2.40.50.100">
    <property type="match status" value="1"/>
</dbReference>
<evidence type="ECO:0000256" key="4">
    <source>
        <dbReference type="SAM" id="Coils"/>
    </source>
</evidence>
<sequence>MKAKKKLVALIVGICVVGGSILLIMKPKQEEEVKREREHTVVVDDITVGIDGGGAAKLEEVEHNFKISGTIEEIYVSKGQKIQKGDKIAKISDKQINSQIEELKIEQKSKSENINQLKEQKKNSPDDISLDSQIRTAQGELDIVNKKIKNLQSDLNNLYIYAKIDGVVLDIGYEQEAEATPSKAVAVIGNEEKVYIDVLLPQTEIVSIKENQEVKVTFETYPDIEVKGIVEEKSYISSGEGEDVDYKVRAKLDIEDLEIYQGMTAEVKFIIKNKEDVVQVPNKAIKLKDNKQIVKVKENEQIKEVEVKTGFSDGSVTEILEGLQEGQTVVEER</sequence>
<dbReference type="PANTHER" id="PTHR32347:SF14">
    <property type="entry name" value="EFFLUX SYSTEM COMPONENT YKNX-RELATED"/>
    <property type="match status" value="1"/>
</dbReference>
<dbReference type="Proteomes" id="UP000215694">
    <property type="component" value="Unassembled WGS sequence"/>
</dbReference>
<dbReference type="InterPro" id="IPR006143">
    <property type="entry name" value="RND_pump_MFP"/>
</dbReference>
<dbReference type="GO" id="GO:0022857">
    <property type="term" value="F:transmembrane transporter activity"/>
    <property type="evidence" value="ECO:0007669"/>
    <property type="project" value="InterPro"/>
</dbReference>
<gene>
    <name evidence="7" type="ORF">CHL78_004845</name>
</gene>
<evidence type="ECO:0000313" key="7">
    <source>
        <dbReference type="EMBL" id="RDY28517.1"/>
    </source>
</evidence>
<dbReference type="Pfam" id="PF25975">
    <property type="entry name" value="CzcB_C"/>
    <property type="match status" value="1"/>
</dbReference>
<evidence type="ECO:0000256" key="1">
    <source>
        <dbReference type="ARBA" id="ARBA00004196"/>
    </source>
</evidence>
<evidence type="ECO:0000256" key="3">
    <source>
        <dbReference type="ARBA" id="ARBA00023054"/>
    </source>
</evidence>
<evidence type="ECO:0000313" key="8">
    <source>
        <dbReference type="Proteomes" id="UP000215694"/>
    </source>
</evidence>
<feature type="transmembrane region" description="Helical" evidence="5">
    <location>
        <begin position="7"/>
        <end position="25"/>
    </location>
</feature>
<organism evidence="7 8">
    <name type="scientific">Romboutsia weinsteinii</name>
    <dbReference type="NCBI Taxonomy" id="2020949"/>
    <lineage>
        <taxon>Bacteria</taxon>
        <taxon>Bacillati</taxon>
        <taxon>Bacillota</taxon>
        <taxon>Clostridia</taxon>
        <taxon>Peptostreptococcales</taxon>
        <taxon>Peptostreptococcaceae</taxon>
        <taxon>Romboutsia</taxon>
    </lineage>
</organism>
<proteinExistence type="inferred from homology"/>
<dbReference type="SUPFAM" id="SSF111369">
    <property type="entry name" value="HlyD-like secretion proteins"/>
    <property type="match status" value="1"/>
</dbReference>